<feature type="region of interest" description="Disordered" evidence="1">
    <location>
        <begin position="1"/>
        <end position="94"/>
    </location>
</feature>
<sequence>MMDTGLARPPSPTYTAITPVTRAPERNAPAAKTDLPAEATVKPSDEGSDGQRAANNPRDQQKQPDPLTPRLERRNVLDPDSESLVYVATNTDTGQVVRQIPSETLLRLRAYSRTMEEHQSSQTSTKPVQLVI</sequence>
<comment type="caution">
    <text evidence="2">The sequence shown here is derived from an EMBL/GenBank/DDBJ whole genome shotgun (WGS) entry which is preliminary data.</text>
</comment>
<keyword evidence="2" id="KW-0966">Cell projection</keyword>
<dbReference type="EMBL" id="PPCN01000016">
    <property type="protein sequence ID" value="POF28185.1"/>
    <property type="molecule type" value="Genomic_DNA"/>
</dbReference>
<dbReference type="AlphaFoldDB" id="A0A2S3UKI0"/>
<reference evidence="2 3" key="1">
    <citation type="submission" date="2018-01" db="EMBL/GenBank/DDBJ databases">
        <title>Genomic Encyclopedia of Archaeal and Bacterial Type Strains, Phase II (KMG-II): from individual species to whole genera.</title>
        <authorList>
            <person name="Goeker M."/>
        </authorList>
    </citation>
    <scope>NUCLEOTIDE SEQUENCE [LARGE SCALE GENOMIC DNA]</scope>
    <source>
        <strain evidence="2 3">DSM 17023</strain>
    </source>
</reference>
<proteinExistence type="predicted"/>
<gene>
    <name evidence="2" type="ORF">CLV41_11636</name>
</gene>
<evidence type="ECO:0000256" key="1">
    <source>
        <dbReference type="SAM" id="MobiDB-lite"/>
    </source>
</evidence>
<dbReference type="Gene3D" id="3.30.160.170">
    <property type="entry name" value="FlaG-like"/>
    <property type="match status" value="1"/>
</dbReference>
<evidence type="ECO:0000313" key="3">
    <source>
        <dbReference type="Proteomes" id="UP000236959"/>
    </source>
</evidence>
<dbReference type="OrthoDB" id="7677861at2"/>
<evidence type="ECO:0000313" key="2">
    <source>
        <dbReference type="EMBL" id="POF28185.1"/>
    </source>
</evidence>
<keyword evidence="2" id="KW-0969">Cilium</keyword>
<keyword evidence="2" id="KW-0282">Flagellum</keyword>
<dbReference type="RefSeq" id="WP_103225181.1">
    <property type="nucleotide sequence ID" value="NZ_PPCN01000016.1"/>
</dbReference>
<name>A0A2S3UKI0_9HYPH</name>
<organism evidence="2 3">
    <name type="scientific">Roseibium marinum</name>
    <dbReference type="NCBI Taxonomy" id="281252"/>
    <lineage>
        <taxon>Bacteria</taxon>
        <taxon>Pseudomonadati</taxon>
        <taxon>Pseudomonadota</taxon>
        <taxon>Alphaproteobacteria</taxon>
        <taxon>Hyphomicrobiales</taxon>
        <taxon>Stappiaceae</taxon>
        <taxon>Roseibium</taxon>
    </lineage>
</organism>
<accession>A0A2S3UKI0</accession>
<protein>
    <submittedName>
        <fullName evidence="2">Flagellar protein FlaG</fullName>
    </submittedName>
</protein>
<dbReference type="SUPFAM" id="SSF160214">
    <property type="entry name" value="FlaG-like"/>
    <property type="match status" value="1"/>
</dbReference>
<dbReference type="InterPro" id="IPR035924">
    <property type="entry name" value="FlaG-like_sf"/>
</dbReference>
<keyword evidence="3" id="KW-1185">Reference proteome</keyword>
<dbReference type="Proteomes" id="UP000236959">
    <property type="component" value="Unassembled WGS sequence"/>
</dbReference>